<sequence length="275" mass="30763">MAAAAYMPQVKGFPETLAEQVLDDALGSDAAVPVLAISGLQGSGKSTLAAQVVARAQARGLNAATLSIDDVYLTRAQRQRLARQVHPLLITRGPPGTHDLPLAHAVLDAVAARQPFAMPRFDKLADERLPEAQWPQLQQPLDLLVFEGWFLGTPAQDDDALVSPLNALEREADADGHWRRWCNQALARDYPALWQRCARLWFLQPPDFSVVPRWRWQQEQNLQAAQPGRHGMSRPQLERFVQYYERVSRQALRALPALADHVVVLDGQRQVQDVR</sequence>
<accession>A0A0L8A879</accession>
<dbReference type="Proteomes" id="UP000036890">
    <property type="component" value="Unassembled WGS sequence"/>
</dbReference>
<keyword evidence="1" id="KW-0418">Kinase</keyword>
<evidence type="ECO:0000313" key="1">
    <source>
        <dbReference type="EMBL" id="KOE98573.1"/>
    </source>
</evidence>
<dbReference type="SUPFAM" id="SSF52540">
    <property type="entry name" value="P-loop containing nucleoside triphosphate hydrolases"/>
    <property type="match status" value="1"/>
</dbReference>
<keyword evidence="1" id="KW-0808">Transferase</keyword>
<name>A0A0L8A879_9GAMM</name>
<comment type="caution">
    <text evidence="1">The sequence shown here is derived from an EMBL/GenBank/DDBJ whole genome shotgun (WGS) entry which is preliminary data.</text>
</comment>
<dbReference type="InterPro" id="IPR027417">
    <property type="entry name" value="P-loop_NTPase"/>
</dbReference>
<proteinExistence type="predicted"/>
<dbReference type="GO" id="GO:0016301">
    <property type="term" value="F:kinase activity"/>
    <property type="evidence" value="ECO:0007669"/>
    <property type="project" value="UniProtKB-KW"/>
</dbReference>
<gene>
    <name evidence="1" type="ORF">W7K_13890</name>
</gene>
<evidence type="ECO:0000313" key="2">
    <source>
        <dbReference type="Proteomes" id="UP000036890"/>
    </source>
</evidence>
<dbReference type="RefSeq" id="WP_032952424.1">
    <property type="nucleotide sequence ID" value="NZ_AJLO02000027.1"/>
</dbReference>
<dbReference type="Gene3D" id="3.40.50.300">
    <property type="entry name" value="P-loop containing nucleotide triphosphate hydrolases"/>
    <property type="match status" value="1"/>
</dbReference>
<reference evidence="1 2" key="1">
    <citation type="journal article" date="2012" name="J. Bacteriol.">
        <title>Genome sequence of a novel nicotine-degrading strain, Pseudomonas geniculata N1.</title>
        <authorList>
            <person name="Tang H."/>
            <person name="Yu H."/>
            <person name="Tai C."/>
            <person name="Huang K."/>
            <person name="Liu Y."/>
            <person name="Wang L."/>
            <person name="Yao Y."/>
            <person name="Wu G."/>
            <person name="Xu P."/>
        </authorList>
    </citation>
    <scope>NUCLEOTIDE SEQUENCE [LARGE SCALE GENOMIC DNA]</scope>
    <source>
        <strain evidence="1 2">N1</strain>
    </source>
</reference>
<dbReference type="EMBL" id="AJLO02000027">
    <property type="protein sequence ID" value="KOE98573.1"/>
    <property type="molecule type" value="Genomic_DNA"/>
</dbReference>
<protein>
    <submittedName>
        <fullName evidence="1">Kinase</fullName>
    </submittedName>
</protein>
<dbReference type="OrthoDB" id="455474at2"/>
<dbReference type="AlphaFoldDB" id="A0A0L8A879"/>
<organism evidence="1 2">
    <name type="scientific">Stenotrophomonas geniculata N1</name>
    <dbReference type="NCBI Taxonomy" id="1167641"/>
    <lineage>
        <taxon>Bacteria</taxon>
        <taxon>Pseudomonadati</taxon>
        <taxon>Pseudomonadota</taxon>
        <taxon>Gammaproteobacteria</taxon>
        <taxon>Lysobacterales</taxon>
        <taxon>Lysobacteraceae</taxon>
        <taxon>Stenotrophomonas</taxon>
    </lineage>
</organism>